<keyword evidence="8" id="KW-1185">Reference proteome</keyword>
<dbReference type="PANTHER" id="PTHR10870:SF0">
    <property type="entry name" value="CELL CYCLE CHECKPOINT PROTEIN RAD1"/>
    <property type="match status" value="1"/>
</dbReference>
<comment type="similarity">
    <text evidence="2">Belongs to the rad1 family.</text>
</comment>
<keyword evidence="7" id="KW-0378">Hydrolase</keyword>
<sequence>MASERDKVPVLVAETDDVRPFARLLRGIGLKHHASMTISGAGFEVTVEEARSMSATAWVPANLFTEFTFGDDEPACFEISLDALLQSLNIFGNAGGGAGVVPSVGGGSKKRRWAGEGEERDDEDGWRARGRERRTGMRLTWLGTGYPLSILLRDDAKGPVTNCELFTLEPDELVNQAFDEANRSVYLIMKSAWFRDALLDLPPSCQRVTFRARPQGETVADSRTTSVRARKLAESGSFSIFAEGDFGTVQFDYPYDAEVMDAFECEEAVTFSYHASHVALLGRAVQHSAKICLQIETTGFLSVQVMMPLSENQPPELNNGILDFKMNALDEEEEDE</sequence>
<evidence type="ECO:0000256" key="5">
    <source>
        <dbReference type="ARBA" id="ARBA00023242"/>
    </source>
</evidence>
<keyword evidence="3" id="KW-0227">DNA damage</keyword>
<dbReference type="Proteomes" id="UP001565368">
    <property type="component" value="Unassembled WGS sequence"/>
</dbReference>
<protein>
    <submittedName>
        <fullName evidence="7">Checkpoint clamp complex protein Rad1</fullName>
        <ecNumber evidence="7">3.1.11.2</ecNumber>
    </submittedName>
</protein>
<dbReference type="RefSeq" id="XP_069210934.1">
    <property type="nucleotide sequence ID" value="XM_069350548.1"/>
</dbReference>
<dbReference type="InterPro" id="IPR003021">
    <property type="entry name" value="Rad1_Rec1_Rad17"/>
</dbReference>
<dbReference type="Gene3D" id="3.70.10.10">
    <property type="match status" value="1"/>
</dbReference>
<dbReference type="PANTHER" id="PTHR10870">
    <property type="entry name" value="CELL CYCLE CHECKPOINT PROTEIN RAD1"/>
    <property type="match status" value="1"/>
</dbReference>
<keyword evidence="5" id="KW-0539">Nucleus</keyword>
<dbReference type="GeneID" id="95982977"/>
<keyword evidence="4" id="KW-0234">DNA repair</keyword>
<evidence type="ECO:0000256" key="4">
    <source>
        <dbReference type="ARBA" id="ARBA00023204"/>
    </source>
</evidence>
<comment type="subcellular location">
    <subcellularLocation>
        <location evidence="1">Nucleus</location>
    </subcellularLocation>
</comment>
<evidence type="ECO:0000256" key="3">
    <source>
        <dbReference type="ARBA" id="ARBA00022763"/>
    </source>
</evidence>
<proteinExistence type="inferred from homology"/>
<dbReference type="EC" id="3.1.11.2" evidence="7"/>
<evidence type="ECO:0000256" key="6">
    <source>
        <dbReference type="SAM" id="MobiDB-lite"/>
    </source>
</evidence>
<dbReference type="InterPro" id="IPR046938">
    <property type="entry name" value="DNA_clamp_sf"/>
</dbReference>
<accession>A0ABR3Q8M1</accession>
<evidence type="ECO:0000256" key="2">
    <source>
        <dbReference type="ARBA" id="ARBA00010991"/>
    </source>
</evidence>
<evidence type="ECO:0000313" key="8">
    <source>
        <dbReference type="Proteomes" id="UP001565368"/>
    </source>
</evidence>
<comment type="caution">
    <text evidence="7">The sequence shown here is derived from an EMBL/GenBank/DDBJ whole genome shotgun (WGS) entry which is preliminary data.</text>
</comment>
<organism evidence="7 8">
    <name type="scientific">Vanrija albida</name>
    <dbReference type="NCBI Taxonomy" id="181172"/>
    <lineage>
        <taxon>Eukaryota</taxon>
        <taxon>Fungi</taxon>
        <taxon>Dikarya</taxon>
        <taxon>Basidiomycota</taxon>
        <taxon>Agaricomycotina</taxon>
        <taxon>Tremellomycetes</taxon>
        <taxon>Trichosporonales</taxon>
        <taxon>Trichosporonaceae</taxon>
        <taxon>Vanrija</taxon>
    </lineage>
</organism>
<dbReference type="EMBL" id="JBBXJM010000002">
    <property type="protein sequence ID" value="KAL1410990.1"/>
    <property type="molecule type" value="Genomic_DNA"/>
</dbReference>
<dbReference type="Pfam" id="PF02144">
    <property type="entry name" value="Rad1"/>
    <property type="match status" value="1"/>
</dbReference>
<dbReference type="SUPFAM" id="SSF55979">
    <property type="entry name" value="DNA clamp"/>
    <property type="match status" value="1"/>
</dbReference>
<name>A0ABR3Q8M1_9TREE</name>
<dbReference type="GO" id="GO:0008311">
    <property type="term" value="F:double-stranded DNA 3'-5' DNA exonuclease activity"/>
    <property type="evidence" value="ECO:0007669"/>
    <property type="project" value="UniProtKB-EC"/>
</dbReference>
<reference evidence="7 8" key="1">
    <citation type="submission" date="2023-08" db="EMBL/GenBank/DDBJ databases">
        <title>Annotated Genome Sequence of Vanrija albida AlHP1.</title>
        <authorList>
            <person name="Herzog R."/>
        </authorList>
    </citation>
    <scope>NUCLEOTIDE SEQUENCE [LARGE SCALE GENOMIC DNA]</scope>
    <source>
        <strain evidence="7 8">AlHP1</strain>
    </source>
</reference>
<feature type="region of interest" description="Disordered" evidence="6">
    <location>
        <begin position="106"/>
        <end position="127"/>
    </location>
</feature>
<evidence type="ECO:0000256" key="1">
    <source>
        <dbReference type="ARBA" id="ARBA00004123"/>
    </source>
</evidence>
<gene>
    <name evidence="7" type="primary">rad1</name>
    <name evidence="7" type="ORF">Q8F55_001934</name>
</gene>
<dbReference type="PRINTS" id="PR01245">
    <property type="entry name" value="RAD1REC1"/>
</dbReference>
<evidence type="ECO:0000313" key="7">
    <source>
        <dbReference type="EMBL" id="KAL1410990.1"/>
    </source>
</evidence>